<dbReference type="RefSeq" id="YP_009229306.1">
    <property type="nucleotide sequence ID" value="NC_029236.1"/>
</dbReference>
<name>A0A0U3C0X5_9ROSI</name>
<evidence type="ECO:0000256" key="1">
    <source>
        <dbReference type="PROSITE-ProRule" id="PRU00182"/>
    </source>
</evidence>
<dbReference type="InterPro" id="IPR036986">
    <property type="entry name" value="S4_RNA-bd_sf"/>
</dbReference>
<evidence type="ECO:0000259" key="2">
    <source>
        <dbReference type="SMART" id="SM00363"/>
    </source>
</evidence>
<dbReference type="EMBL" id="KT981956">
    <property type="protein sequence ID" value="ALT22442.1"/>
    <property type="molecule type" value="Genomic_DNA"/>
</dbReference>
<dbReference type="GeneID" id="26834804"/>
<sequence>MNNNKAQYVKSKLKSYLINRKFFLDKFKKGYNKKFIVSCIRTAFKRQEELDFFLKKCFFFRLDNLILISDFKNNIKINFIYQLIKHKHVLVNDHIIDKPYFLCRRKDVIKVKDFKSKSSNSFIIIKNKYRYFYDMIKNTNTKTVSNFSSFKGNKNFKINKLK</sequence>
<protein>
    <submittedName>
        <fullName evidence="3">Small ribosomal protein 4</fullName>
    </submittedName>
</protein>
<dbReference type="AlphaFoldDB" id="A0A0U3C0X5"/>
<dbReference type="Gene3D" id="3.10.290.10">
    <property type="entry name" value="RNA-binding S4 domain"/>
    <property type="match status" value="1"/>
</dbReference>
<evidence type="ECO:0000313" key="3">
    <source>
        <dbReference type="EMBL" id="ALT22442.1"/>
    </source>
</evidence>
<feature type="domain" description="RNA-binding S4" evidence="2">
    <location>
        <begin position="60"/>
        <end position="120"/>
    </location>
</feature>
<keyword evidence="3" id="KW-0934">Plastid</keyword>
<dbReference type="Pfam" id="PF01479">
    <property type="entry name" value="S4"/>
    <property type="match status" value="1"/>
</dbReference>
<proteinExistence type="predicted"/>
<keyword evidence="1" id="KW-0694">RNA-binding</keyword>
<dbReference type="InterPro" id="IPR002942">
    <property type="entry name" value="S4_RNA-bd"/>
</dbReference>
<accession>A0A0U3C0X5</accession>
<geneLocation type="plastid" evidence="3"/>
<keyword evidence="3" id="KW-0689">Ribosomal protein</keyword>
<reference evidence="3" key="1">
    <citation type="journal article" date="2015" name="Genome Biol. Evol.">
        <title>The plastomes of two species in the endoparasite genus Pilostyles (Apodanthaceae) each retain just five or six possibly functional genes.</title>
        <authorList>
            <person name="Bellot S."/>
            <person name="Renner S.S."/>
        </authorList>
    </citation>
    <scope>NUCLEOTIDE SEQUENCE</scope>
</reference>
<gene>
    <name evidence="3" type="primary">rps4</name>
</gene>
<dbReference type="SMART" id="SM00363">
    <property type="entry name" value="S4"/>
    <property type="match status" value="1"/>
</dbReference>
<dbReference type="SUPFAM" id="SSF55174">
    <property type="entry name" value="Alpha-L RNA-binding motif"/>
    <property type="match status" value="1"/>
</dbReference>
<dbReference type="GO" id="GO:0003723">
    <property type="term" value="F:RNA binding"/>
    <property type="evidence" value="ECO:0007669"/>
    <property type="project" value="UniProtKB-KW"/>
</dbReference>
<dbReference type="PROSITE" id="PS50889">
    <property type="entry name" value="S4"/>
    <property type="match status" value="1"/>
</dbReference>
<organism evidence="3">
    <name type="scientific">Pilostyles hamiltonii</name>
    <dbReference type="NCBI Taxonomy" id="448041"/>
    <lineage>
        <taxon>Eukaryota</taxon>
        <taxon>Viridiplantae</taxon>
        <taxon>Streptophyta</taxon>
        <taxon>Embryophyta</taxon>
        <taxon>Tracheophyta</taxon>
        <taxon>Spermatophyta</taxon>
        <taxon>Magnoliopsida</taxon>
        <taxon>eudicotyledons</taxon>
        <taxon>Gunneridae</taxon>
        <taxon>Pentapetalae</taxon>
        <taxon>rosids</taxon>
        <taxon>fabids</taxon>
        <taxon>Cucurbitales</taxon>
        <taxon>Apodanthaceae</taxon>
        <taxon>Pilostyles</taxon>
    </lineage>
</organism>
<dbReference type="GO" id="GO:0005840">
    <property type="term" value="C:ribosome"/>
    <property type="evidence" value="ECO:0007669"/>
    <property type="project" value="UniProtKB-KW"/>
</dbReference>
<keyword evidence="3" id="KW-0687">Ribonucleoprotein</keyword>
<dbReference type="CDD" id="cd00165">
    <property type="entry name" value="S4"/>
    <property type="match status" value="1"/>
</dbReference>